<reference evidence="2 3" key="1">
    <citation type="submission" date="2021-06" db="EMBL/GenBank/DDBJ databases">
        <authorList>
            <person name="Kallberg Y."/>
            <person name="Tangrot J."/>
            <person name="Rosling A."/>
        </authorList>
    </citation>
    <scope>NUCLEOTIDE SEQUENCE [LARGE SCALE GENOMIC DNA]</scope>
    <source>
        <strain evidence="2 3">120-4 pot B 10/14</strain>
    </source>
</reference>
<feature type="region of interest" description="Disordered" evidence="1">
    <location>
        <begin position="228"/>
        <end position="248"/>
    </location>
</feature>
<comment type="caution">
    <text evidence="2">The sequence shown here is derived from an EMBL/GenBank/DDBJ whole genome shotgun (WGS) entry which is preliminary data.</text>
</comment>
<name>A0ABN7VR95_GIGMA</name>
<feature type="non-terminal residue" evidence="2">
    <location>
        <position position="1"/>
    </location>
</feature>
<dbReference type="Proteomes" id="UP000789901">
    <property type="component" value="Unassembled WGS sequence"/>
</dbReference>
<proteinExistence type="predicted"/>
<protein>
    <submittedName>
        <fullName evidence="2">33470_t:CDS:1</fullName>
    </submittedName>
</protein>
<evidence type="ECO:0000256" key="1">
    <source>
        <dbReference type="SAM" id="MobiDB-lite"/>
    </source>
</evidence>
<dbReference type="EMBL" id="CAJVQB010019365">
    <property type="protein sequence ID" value="CAG8790895.1"/>
    <property type="molecule type" value="Genomic_DNA"/>
</dbReference>
<feature type="compositionally biased region" description="Low complexity" evidence="1">
    <location>
        <begin position="231"/>
        <end position="248"/>
    </location>
</feature>
<keyword evidence="3" id="KW-1185">Reference proteome</keyword>
<accession>A0ABN7VR95</accession>
<sequence>LSTSASSRLALSISSSSATTLSTTLCHKIEKERKREEQQTQLGKVLKKFKIIDKFNNIKKGKGKKPSKNLADICFQNAARKLAHELFYSHVQISNEQIKEQLEKMLKSDKECAEQLQKLNDKVKPFSEKDTKEQIREWKKNSKKAYKDLYNSTVLETIFDEEYLSPKIDADVINVWIQKLNVEGNKDVCILSINDFTNLFELEVQNTILQKSSASFPAISEAVIQENYEVSSGDSSENDRSSNSNYEE</sequence>
<organism evidence="2 3">
    <name type="scientific">Gigaspora margarita</name>
    <dbReference type="NCBI Taxonomy" id="4874"/>
    <lineage>
        <taxon>Eukaryota</taxon>
        <taxon>Fungi</taxon>
        <taxon>Fungi incertae sedis</taxon>
        <taxon>Mucoromycota</taxon>
        <taxon>Glomeromycotina</taxon>
        <taxon>Glomeromycetes</taxon>
        <taxon>Diversisporales</taxon>
        <taxon>Gigasporaceae</taxon>
        <taxon>Gigaspora</taxon>
    </lineage>
</organism>
<gene>
    <name evidence="2" type="ORF">GMARGA_LOCUS21215</name>
</gene>
<evidence type="ECO:0000313" key="2">
    <source>
        <dbReference type="EMBL" id="CAG8790895.1"/>
    </source>
</evidence>
<evidence type="ECO:0000313" key="3">
    <source>
        <dbReference type="Proteomes" id="UP000789901"/>
    </source>
</evidence>